<feature type="transmembrane region" description="Helical" evidence="1">
    <location>
        <begin position="70"/>
        <end position="87"/>
    </location>
</feature>
<keyword evidence="1" id="KW-0472">Membrane</keyword>
<dbReference type="PANTHER" id="PTHR23021">
    <property type="entry name" value="SERPENTINE RECEPTOR, CLASS T"/>
    <property type="match status" value="1"/>
</dbReference>
<dbReference type="WBParaSite" id="ACRNAN_Path_1555.g6048.t1">
    <property type="protein sequence ID" value="ACRNAN_Path_1555.g6048.t1"/>
    <property type="gene ID" value="ACRNAN_Path_1555.g6048"/>
</dbReference>
<dbReference type="AlphaFoldDB" id="A0A914C1Z6"/>
<evidence type="ECO:0000313" key="2">
    <source>
        <dbReference type="Proteomes" id="UP000887540"/>
    </source>
</evidence>
<organism evidence="2 3">
    <name type="scientific">Acrobeloides nanus</name>
    <dbReference type="NCBI Taxonomy" id="290746"/>
    <lineage>
        <taxon>Eukaryota</taxon>
        <taxon>Metazoa</taxon>
        <taxon>Ecdysozoa</taxon>
        <taxon>Nematoda</taxon>
        <taxon>Chromadorea</taxon>
        <taxon>Rhabditida</taxon>
        <taxon>Tylenchina</taxon>
        <taxon>Cephalobomorpha</taxon>
        <taxon>Cephaloboidea</taxon>
        <taxon>Cephalobidae</taxon>
        <taxon>Acrobeloides</taxon>
    </lineage>
</organism>
<feature type="transmembrane region" description="Helical" evidence="1">
    <location>
        <begin position="24"/>
        <end position="49"/>
    </location>
</feature>
<evidence type="ECO:0000313" key="3">
    <source>
        <dbReference type="WBParaSite" id="ACRNAN_Path_1555.g6048.t1"/>
    </source>
</evidence>
<proteinExistence type="predicted"/>
<dbReference type="PANTHER" id="PTHR23021:SF11">
    <property type="entry name" value="SERPENTINE RECEPTOR, CLASS T"/>
    <property type="match status" value="1"/>
</dbReference>
<keyword evidence="2" id="KW-1185">Reference proteome</keyword>
<dbReference type="Pfam" id="PF10321">
    <property type="entry name" value="7TM_GPCR_Srt"/>
    <property type="match status" value="1"/>
</dbReference>
<reference evidence="3" key="1">
    <citation type="submission" date="2022-11" db="UniProtKB">
        <authorList>
            <consortium name="WormBaseParasite"/>
        </authorList>
    </citation>
    <scope>IDENTIFICATION</scope>
</reference>
<keyword evidence="1" id="KW-1133">Transmembrane helix</keyword>
<evidence type="ECO:0000256" key="1">
    <source>
        <dbReference type="SAM" id="Phobius"/>
    </source>
</evidence>
<keyword evidence="1" id="KW-0812">Transmembrane</keyword>
<protein>
    <submittedName>
        <fullName evidence="3">Uncharacterized protein</fullName>
    </submittedName>
</protein>
<accession>A0A914C1Z6</accession>
<dbReference type="InterPro" id="IPR019425">
    <property type="entry name" value="7TM_GPCR_serpentine_rcpt_Srt"/>
</dbReference>
<sequence length="129" mass="14825">MLCFNAIMTGIQAIMGVHFCANPILFYLLACIGSACWYGTSMVCIELAMNRCLELCLPRLASRLYSGYSLWLWMIFPGVYTFYTYLFEKPAFYNNKYFAWFFDPHAGITGLQDPVKVGGISFFCYIYNV</sequence>
<dbReference type="Proteomes" id="UP000887540">
    <property type="component" value="Unplaced"/>
</dbReference>
<name>A0A914C1Z6_9BILA</name>